<keyword evidence="2" id="KW-1133">Transmembrane helix</keyword>
<keyword evidence="4" id="KW-1185">Reference proteome</keyword>
<name>A0A401IJY2_APHSA</name>
<gene>
    <name evidence="3" type="ORF">AsFPU1_2940</name>
</gene>
<evidence type="ECO:0000313" key="4">
    <source>
        <dbReference type="Proteomes" id="UP000287247"/>
    </source>
</evidence>
<dbReference type="RefSeq" id="WP_124976959.1">
    <property type="nucleotide sequence ID" value="NZ_BDQK01000013.1"/>
</dbReference>
<reference evidence="4" key="1">
    <citation type="submission" date="2017-05" db="EMBL/GenBank/DDBJ databases">
        <title>Physiological properties and genetic analysis related to exopolysaccharide production of fresh-water unicellular cyanobacterium Aphanothece sacrum, Suizenji Nori, that has been cultured as a food source in Japan.</title>
        <authorList>
            <person name="Kanesaki Y."/>
            <person name="Yoshikawa S."/>
            <person name="Ohki K."/>
        </authorList>
    </citation>
    <scope>NUCLEOTIDE SEQUENCE [LARGE SCALE GENOMIC DNA]</scope>
    <source>
        <strain evidence="4">FPU1</strain>
    </source>
</reference>
<feature type="transmembrane region" description="Helical" evidence="2">
    <location>
        <begin position="77"/>
        <end position="96"/>
    </location>
</feature>
<keyword evidence="2" id="KW-0812">Transmembrane</keyword>
<feature type="region of interest" description="Disordered" evidence="1">
    <location>
        <begin position="1"/>
        <end position="30"/>
    </location>
</feature>
<sequence length="135" mass="15348">MSEKKGELDQPSSSELPSFSDTSSPQFKPLQRIEDRLTQAKSPEDIKLWTQVRGDIIKQDEYIKNGKHQRSIEIMQIIRKTSLSGIAIIIGLGLIFKGLTLPGLFILGTGFYELALDYVKNIIPQQRKKEDNEEE</sequence>
<keyword evidence="3" id="KW-0282">Flagellum</keyword>
<comment type="caution">
    <text evidence="3">The sequence shown here is derived from an EMBL/GenBank/DDBJ whole genome shotgun (WGS) entry which is preliminary data.</text>
</comment>
<evidence type="ECO:0000313" key="3">
    <source>
        <dbReference type="EMBL" id="GBF81526.1"/>
    </source>
</evidence>
<dbReference type="Proteomes" id="UP000287247">
    <property type="component" value="Unassembled WGS sequence"/>
</dbReference>
<dbReference type="OrthoDB" id="10000765at2"/>
<evidence type="ECO:0000256" key="1">
    <source>
        <dbReference type="SAM" id="MobiDB-lite"/>
    </source>
</evidence>
<keyword evidence="2" id="KW-0472">Membrane</keyword>
<accession>A0A401IJY2</accession>
<dbReference type="EMBL" id="BDQK01000013">
    <property type="protein sequence ID" value="GBF81526.1"/>
    <property type="molecule type" value="Genomic_DNA"/>
</dbReference>
<dbReference type="AlphaFoldDB" id="A0A401IJY2"/>
<protein>
    <submittedName>
        <fullName evidence="3">Flagellar motor protein MotA</fullName>
    </submittedName>
</protein>
<organism evidence="3 4">
    <name type="scientific">Aphanothece sacrum FPU1</name>
    <dbReference type="NCBI Taxonomy" id="1920663"/>
    <lineage>
        <taxon>Bacteria</taxon>
        <taxon>Bacillati</taxon>
        <taxon>Cyanobacteriota</taxon>
        <taxon>Cyanophyceae</taxon>
        <taxon>Oscillatoriophycideae</taxon>
        <taxon>Chroococcales</taxon>
        <taxon>Aphanothecaceae</taxon>
        <taxon>Aphanothece</taxon>
    </lineage>
</organism>
<feature type="compositionally biased region" description="Polar residues" evidence="1">
    <location>
        <begin position="10"/>
        <end position="26"/>
    </location>
</feature>
<proteinExistence type="predicted"/>
<evidence type="ECO:0000256" key="2">
    <source>
        <dbReference type="SAM" id="Phobius"/>
    </source>
</evidence>
<keyword evidence="3" id="KW-0966">Cell projection</keyword>
<keyword evidence="3" id="KW-0969">Cilium</keyword>